<gene>
    <name evidence="5" type="primary">glgP</name>
    <name evidence="5" type="ORF">WMW72_17010</name>
</gene>
<dbReference type="InterPro" id="IPR052182">
    <property type="entry name" value="Glycogen/Maltodextrin_Phosph"/>
</dbReference>
<dbReference type="PANTHER" id="PTHR42655:SF1">
    <property type="entry name" value="GLYCOGEN PHOSPHORYLASE"/>
    <property type="match status" value="1"/>
</dbReference>
<reference evidence="5 6" key="1">
    <citation type="submission" date="2024-04" db="EMBL/GenBank/DDBJ databases">
        <title>draft genome sequnece of Paenibacillus filicis.</title>
        <authorList>
            <person name="Kim D.-U."/>
        </authorList>
    </citation>
    <scope>NUCLEOTIDE SEQUENCE [LARGE SCALE GENOMIC DNA]</scope>
    <source>
        <strain evidence="5 6">KACC14197</strain>
    </source>
</reference>
<accession>A0ABU9DL75</accession>
<evidence type="ECO:0000256" key="1">
    <source>
        <dbReference type="ARBA" id="ARBA00001275"/>
    </source>
</evidence>
<keyword evidence="6" id="KW-1185">Reference proteome</keyword>
<dbReference type="Proteomes" id="UP001469365">
    <property type="component" value="Unassembled WGS sequence"/>
</dbReference>
<evidence type="ECO:0000313" key="6">
    <source>
        <dbReference type="Proteomes" id="UP001469365"/>
    </source>
</evidence>
<evidence type="ECO:0000313" key="5">
    <source>
        <dbReference type="EMBL" id="MEK8129609.1"/>
    </source>
</evidence>
<dbReference type="NCBIfam" id="TIGR02094">
    <property type="entry name" value="more_P_ylases"/>
    <property type="match status" value="1"/>
</dbReference>
<evidence type="ECO:0000256" key="2">
    <source>
        <dbReference type="ARBA" id="ARBA00006047"/>
    </source>
</evidence>
<dbReference type="InterPro" id="IPR000811">
    <property type="entry name" value="Glyco_trans_35"/>
</dbReference>
<dbReference type="PANTHER" id="PTHR42655">
    <property type="entry name" value="GLYCOGEN PHOSPHORYLASE"/>
    <property type="match status" value="1"/>
</dbReference>
<comment type="similarity">
    <text evidence="2">Belongs to the glycogen phosphorylase family.</text>
</comment>
<dbReference type="Pfam" id="PF00343">
    <property type="entry name" value="Phosphorylase"/>
    <property type="match status" value="1"/>
</dbReference>
<evidence type="ECO:0000256" key="3">
    <source>
        <dbReference type="ARBA" id="ARBA00022533"/>
    </source>
</evidence>
<dbReference type="Pfam" id="PF11897">
    <property type="entry name" value="DUF3417"/>
    <property type="match status" value="1"/>
</dbReference>
<dbReference type="PIRSF" id="PIRSF000460">
    <property type="entry name" value="Pprylas_GlgP"/>
    <property type="match status" value="1"/>
</dbReference>
<name>A0ABU9DL75_9BACL</name>
<dbReference type="Gene3D" id="3.40.50.2000">
    <property type="entry name" value="Glycogen Phosphorylase B"/>
    <property type="match status" value="2"/>
</dbReference>
<comment type="caution">
    <text evidence="5">The sequence shown here is derived from an EMBL/GenBank/DDBJ whole genome shotgun (WGS) entry which is preliminary data.</text>
</comment>
<organism evidence="5 6">
    <name type="scientific">Paenibacillus filicis</name>
    <dbReference type="NCBI Taxonomy" id="669464"/>
    <lineage>
        <taxon>Bacteria</taxon>
        <taxon>Bacillati</taxon>
        <taxon>Bacillota</taxon>
        <taxon>Bacilli</taxon>
        <taxon>Bacillales</taxon>
        <taxon>Paenibacillaceae</taxon>
        <taxon>Paenibacillus</taxon>
    </lineage>
</organism>
<keyword evidence="3" id="KW-0021">Allosteric enzyme</keyword>
<sequence>MSTLFPAPSFRLPAAIARLSDLALNLWFSWNGSAQALFADIDAELWLQTRHNPVELLTKVSEDTLERLAADESFLNRYEAVLRQFDEYMGAGTWFSRHYPHQSRHAIAYFSAEFGFHESLPIYSGGLGILAGDHCKSASDLGIPLIGVGLLYKKGYFRQKLDSKGHQLAESVPYHFRTLPITPALALHAEKANVSDEDAGTPRDAEQPEPQELYVTVDVADRTVRLKVWQARVGRIRVLLLDADLEENSSWDRDLTAQLYGGTQDVRIAQEMLLGIGGIRALRALNVPTGAYHINEGHAAFLSFERLKEQLELGLPFHVALEVVRASTVFTTHTPVAAGHDAFPLAMFDYYFTRLFTDHPALRHDLTRLGFDESSQTFNMTHLALNTSALRNGVSKLHGHVSRQMFRDFHGHIDIREVPIGHITNGVHLSTWLAPQLKELFDRFLPGNWTLNQMNPDVWRGIDLIPSESLWKVHEELKETMIRLARANLAEQRRRNGQSDHQIGEARGYLSKHALTIGFARRFATYKRATLIFNDLKRLDRLVNDPERPVQFIFAGKAHPADRPGQDMLREIYQVSQLERFKGKIVLLENYDINVARALVQGVDIWLNNPRRPYEASGTSGQKAALNGVINFSVLDGWWEEGYDGSNGWSIDSDLNADEETQGRQNTQSLYQVLEQEIVPLYYNQGPLPVQWIERMKRSIQTLSPVYNTDRMVADYTAGAYIPSLERTQRFITNSYEEARKVADFKKFISDNWHHVRVIEVSDSLQSGKTARTAEPVKEVSVTVQFGPVWYQDTAVDLIYYEDTASGWEQVVVPMEPSRQLGEGLFIYRAIVPSHLRHGPHFSVRVHPVSTNFATSFELPLVKTY</sequence>
<protein>
    <submittedName>
        <fullName evidence="5">Alpha-glucan family phosphorylase</fullName>
    </submittedName>
</protein>
<evidence type="ECO:0000259" key="4">
    <source>
        <dbReference type="Pfam" id="PF11897"/>
    </source>
</evidence>
<dbReference type="InterPro" id="IPR011834">
    <property type="entry name" value="Agluc_phsphrylas"/>
</dbReference>
<dbReference type="EMBL" id="JBBPCC010000010">
    <property type="protein sequence ID" value="MEK8129609.1"/>
    <property type="molecule type" value="Genomic_DNA"/>
</dbReference>
<dbReference type="InterPro" id="IPR024517">
    <property type="entry name" value="Glycogen_phosphorylase_DUF3417"/>
</dbReference>
<dbReference type="RefSeq" id="WP_341416716.1">
    <property type="nucleotide sequence ID" value="NZ_JBBPCC010000010.1"/>
</dbReference>
<feature type="domain" description="DUF3417" evidence="4">
    <location>
        <begin position="12"/>
        <end position="120"/>
    </location>
</feature>
<dbReference type="SUPFAM" id="SSF53756">
    <property type="entry name" value="UDP-Glycosyltransferase/glycogen phosphorylase"/>
    <property type="match status" value="1"/>
</dbReference>
<proteinExistence type="inferred from homology"/>
<comment type="catalytic activity">
    <reaction evidence="1">
        <text>[(1-&gt;4)-alpha-D-glucosyl](n) + phosphate = [(1-&gt;4)-alpha-D-glucosyl](n-1) + alpha-D-glucose 1-phosphate</text>
        <dbReference type="Rhea" id="RHEA:41732"/>
        <dbReference type="Rhea" id="RHEA-COMP:9584"/>
        <dbReference type="Rhea" id="RHEA-COMP:9586"/>
        <dbReference type="ChEBI" id="CHEBI:15444"/>
        <dbReference type="ChEBI" id="CHEBI:43474"/>
        <dbReference type="ChEBI" id="CHEBI:58601"/>
        <dbReference type="EC" id="2.4.1.1"/>
    </reaction>
</comment>